<gene>
    <name evidence="1" type="ORF">NDU88_007343</name>
</gene>
<evidence type="ECO:0000313" key="2">
    <source>
        <dbReference type="Proteomes" id="UP001066276"/>
    </source>
</evidence>
<reference evidence="1" key="1">
    <citation type="journal article" date="2022" name="bioRxiv">
        <title>Sequencing and chromosome-scale assembly of the giantPleurodeles waltlgenome.</title>
        <authorList>
            <person name="Brown T."/>
            <person name="Elewa A."/>
            <person name="Iarovenko S."/>
            <person name="Subramanian E."/>
            <person name="Araus A.J."/>
            <person name="Petzold A."/>
            <person name="Susuki M."/>
            <person name="Suzuki K.-i.T."/>
            <person name="Hayashi T."/>
            <person name="Toyoda A."/>
            <person name="Oliveira C."/>
            <person name="Osipova E."/>
            <person name="Leigh N.D."/>
            <person name="Simon A."/>
            <person name="Yun M.H."/>
        </authorList>
    </citation>
    <scope>NUCLEOTIDE SEQUENCE</scope>
    <source>
        <strain evidence="1">20211129_DDA</strain>
        <tissue evidence="1">Liver</tissue>
    </source>
</reference>
<organism evidence="1 2">
    <name type="scientific">Pleurodeles waltl</name>
    <name type="common">Iberian ribbed newt</name>
    <dbReference type="NCBI Taxonomy" id="8319"/>
    <lineage>
        <taxon>Eukaryota</taxon>
        <taxon>Metazoa</taxon>
        <taxon>Chordata</taxon>
        <taxon>Craniata</taxon>
        <taxon>Vertebrata</taxon>
        <taxon>Euteleostomi</taxon>
        <taxon>Amphibia</taxon>
        <taxon>Batrachia</taxon>
        <taxon>Caudata</taxon>
        <taxon>Salamandroidea</taxon>
        <taxon>Salamandridae</taxon>
        <taxon>Pleurodelinae</taxon>
        <taxon>Pleurodeles</taxon>
    </lineage>
</organism>
<dbReference type="EMBL" id="JANPWB010000015">
    <property type="protein sequence ID" value="KAJ1094265.1"/>
    <property type="molecule type" value="Genomic_DNA"/>
</dbReference>
<protein>
    <submittedName>
        <fullName evidence="1">Uncharacterized protein</fullName>
    </submittedName>
</protein>
<keyword evidence="2" id="KW-1185">Reference proteome</keyword>
<comment type="caution">
    <text evidence="1">The sequence shown here is derived from an EMBL/GenBank/DDBJ whole genome shotgun (WGS) entry which is preliminary data.</text>
</comment>
<name>A0AAV7M2N0_PLEWA</name>
<dbReference type="AlphaFoldDB" id="A0AAV7M2N0"/>
<accession>A0AAV7M2N0</accession>
<sequence length="170" mass="19178">MAGQCGNVVARPQECPTLRTPATWHMTSEFINIVGIVIEAKYRRHSLMLRSCSALTPSRQRERSMSKSLDIKKRRIYSSSEFHHSRDVSPSLVLLPSSSSTHTFSPSPATPPPQPSPRSLILLLLWFSRHPYHLRCLKCLAPPQLSDRAQDLCHFCHHGYQSSCQMGSDP</sequence>
<evidence type="ECO:0000313" key="1">
    <source>
        <dbReference type="EMBL" id="KAJ1094265.1"/>
    </source>
</evidence>
<proteinExistence type="predicted"/>
<dbReference type="Proteomes" id="UP001066276">
    <property type="component" value="Chromosome 11"/>
</dbReference>